<dbReference type="NCBIfam" id="TIGR00149">
    <property type="entry name" value="TIGR00149_YjbQ"/>
    <property type="match status" value="1"/>
</dbReference>
<protein>
    <submittedName>
        <fullName evidence="2">Secondary thiamine-phosphate synthase enzyme</fullName>
    </submittedName>
</protein>
<dbReference type="Pfam" id="PF01894">
    <property type="entry name" value="YjbQ"/>
    <property type="match status" value="1"/>
</dbReference>
<dbReference type="RefSeq" id="WP_209459797.1">
    <property type="nucleotide sequence ID" value="NZ_JAGGKC010000017.1"/>
</dbReference>
<name>A0ABS4G4W8_9CLOT</name>
<dbReference type="PIRSF" id="PIRSF004681">
    <property type="entry name" value="UCP004681"/>
    <property type="match status" value="1"/>
</dbReference>
<comment type="similarity">
    <text evidence="1">Belongs to the UPF0047 family.</text>
</comment>
<dbReference type="Gene3D" id="2.60.120.460">
    <property type="entry name" value="YjbQ-like"/>
    <property type="match status" value="1"/>
</dbReference>
<gene>
    <name evidence="2" type="ORF">J2Z34_002090</name>
</gene>
<sequence>MITKKSEIEIKSSKKEELVDITEKVRSFVKETGIKSGLLTVFSHHTTGAITVNDGSDGDVARDILLGLSKAFPEDKSFMHMEGNSTAHIKSSTIGCSVTIIITNGYPDLGLWQSVLFCEFDGPRTRRILLYAMGE</sequence>
<dbReference type="InterPro" id="IPR035917">
    <property type="entry name" value="YjbQ-like_sf"/>
</dbReference>
<dbReference type="PANTHER" id="PTHR30615">
    <property type="entry name" value="UNCHARACTERIZED PROTEIN YJBQ-RELATED"/>
    <property type="match status" value="1"/>
</dbReference>
<dbReference type="InterPro" id="IPR001602">
    <property type="entry name" value="UPF0047_YjbQ-like"/>
</dbReference>
<dbReference type="SUPFAM" id="SSF111038">
    <property type="entry name" value="YjbQ-like"/>
    <property type="match status" value="1"/>
</dbReference>
<comment type="caution">
    <text evidence="2">The sequence shown here is derived from an EMBL/GenBank/DDBJ whole genome shotgun (WGS) entry which is preliminary data.</text>
</comment>
<keyword evidence="3" id="KW-1185">Reference proteome</keyword>
<evidence type="ECO:0000313" key="3">
    <source>
        <dbReference type="Proteomes" id="UP001519271"/>
    </source>
</evidence>
<evidence type="ECO:0000256" key="1">
    <source>
        <dbReference type="ARBA" id="ARBA00005534"/>
    </source>
</evidence>
<evidence type="ECO:0000313" key="2">
    <source>
        <dbReference type="EMBL" id="MBP1919600.1"/>
    </source>
</evidence>
<dbReference type="Proteomes" id="UP001519271">
    <property type="component" value="Unassembled WGS sequence"/>
</dbReference>
<organism evidence="2 3">
    <name type="scientific">Youngiibacter multivorans</name>
    <dbReference type="NCBI Taxonomy" id="937251"/>
    <lineage>
        <taxon>Bacteria</taxon>
        <taxon>Bacillati</taxon>
        <taxon>Bacillota</taxon>
        <taxon>Clostridia</taxon>
        <taxon>Eubacteriales</taxon>
        <taxon>Clostridiaceae</taxon>
        <taxon>Youngiibacter</taxon>
    </lineage>
</organism>
<dbReference type="PANTHER" id="PTHR30615:SF8">
    <property type="entry name" value="UPF0047 PROTEIN C4A8.02C"/>
    <property type="match status" value="1"/>
</dbReference>
<reference evidence="2 3" key="1">
    <citation type="submission" date="2021-03" db="EMBL/GenBank/DDBJ databases">
        <title>Genomic Encyclopedia of Type Strains, Phase IV (KMG-IV): sequencing the most valuable type-strain genomes for metagenomic binning, comparative biology and taxonomic classification.</title>
        <authorList>
            <person name="Goeker M."/>
        </authorList>
    </citation>
    <scope>NUCLEOTIDE SEQUENCE [LARGE SCALE GENOMIC DNA]</scope>
    <source>
        <strain evidence="2 3">DSM 6139</strain>
    </source>
</reference>
<dbReference type="EMBL" id="JAGGKC010000017">
    <property type="protein sequence ID" value="MBP1919600.1"/>
    <property type="molecule type" value="Genomic_DNA"/>
</dbReference>
<accession>A0ABS4G4W8</accession>
<proteinExistence type="inferred from homology"/>